<organism evidence="2">
    <name type="scientific">Schistocephalus solidus</name>
    <name type="common">Tapeworm</name>
    <dbReference type="NCBI Taxonomy" id="70667"/>
    <lineage>
        <taxon>Eukaryota</taxon>
        <taxon>Metazoa</taxon>
        <taxon>Spiralia</taxon>
        <taxon>Lophotrochozoa</taxon>
        <taxon>Platyhelminthes</taxon>
        <taxon>Cestoda</taxon>
        <taxon>Eucestoda</taxon>
        <taxon>Diphyllobothriidea</taxon>
        <taxon>Diphyllobothriidae</taxon>
        <taxon>Schistocephalus</taxon>
    </lineage>
</organism>
<feature type="region of interest" description="Disordered" evidence="1">
    <location>
        <begin position="376"/>
        <end position="397"/>
    </location>
</feature>
<gene>
    <name evidence="2" type="ORF">TR151699</name>
</gene>
<protein>
    <submittedName>
        <fullName evidence="2">Uncharacterized protein</fullName>
    </submittedName>
</protein>
<proteinExistence type="predicted"/>
<dbReference type="EMBL" id="GEEE01010655">
    <property type="protein sequence ID" value="JAP52570.1"/>
    <property type="molecule type" value="Transcribed_RNA"/>
</dbReference>
<dbReference type="AlphaFoldDB" id="A0A0X3PMS6"/>
<reference evidence="2" key="1">
    <citation type="submission" date="2016-01" db="EMBL/GenBank/DDBJ databases">
        <title>Reference transcriptome for the parasite Schistocephalus solidus: insights into the molecular evolution of parasitism.</title>
        <authorList>
            <person name="Hebert F.O."/>
            <person name="Grambauer S."/>
            <person name="Barber I."/>
            <person name="Landry C.R."/>
            <person name="Aubin-Horth N."/>
        </authorList>
    </citation>
    <scope>NUCLEOTIDE SEQUENCE</scope>
</reference>
<name>A0A0X3PMS6_SCHSO</name>
<accession>A0A0X3PMS6</accession>
<evidence type="ECO:0000256" key="1">
    <source>
        <dbReference type="SAM" id="MobiDB-lite"/>
    </source>
</evidence>
<evidence type="ECO:0000313" key="2">
    <source>
        <dbReference type="EMBL" id="JAP52570.1"/>
    </source>
</evidence>
<sequence>MSSDVPATPLVVTNSATEPTKEKDNLKFPRALYEAVRLWTNDELDTLIFALETDSLLTPSELMKFLPTKDATEIDSLLQLILRSREEDILPALVKQQPPLSEGESSIDIFRNSVRFAVADQFSPTKQIASALRELADKEGELCLTTATVSGSRNKTSAQHQARPNFSQIYNFLASLFTPGKPLELEPCNAAVIFDTLLCILTVVGRIMNQLPMDSQLSNIVRGLTEKVGNLLGMLAVARNCMHVLRGWGDAKSKAALPAYRRSVKSSRPSILPCPAVICVLQEADLPEGYDLNRQLCTLLRNLMERSWQFPTSDGDTATELLRHSLENYILNPLGIPPNEVPAISLAVCWQKLMMLHYQQSILPMLSLPPRYRPSGILPKTNEPKDTPPAKEALPSKANSCLIKRRQYSRTSDSYRRLDMQVTQEDIDAHITTTFILRDSASTLLPRKRPRKDNIQH</sequence>